<proteinExistence type="predicted"/>
<accession>A0AAV5MTX0</accession>
<evidence type="ECO:0000256" key="1">
    <source>
        <dbReference type="SAM" id="MobiDB-lite"/>
    </source>
</evidence>
<comment type="caution">
    <text evidence="2">The sequence shown here is derived from an EMBL/GenBank/DDBJ whole genome shotgun (WGS) entry which is preliminary data.</text>
</comment>
<dbReference type="AlphaFoldDB" id="A0AAV5MTX0"/>
<reference evidence="2 3" key="1">
    <citation type="journal article" date="2021" name="Commun. Biol.">
        <title>The genome of Shorea leprosula (Dipterocarpaceae) highlights the ecological relevance of drought in aseasonal tropical rainforests.</title>
        <authorList>
            <person name="Ng K.K.S."/>
            <person name="Kobayashi M.J."/>
            <person name="Fawcett J.A."/>
            <person name="Hatakeyama M."/>
            <person name="Paape T."/>
            <person name="Ng C.H."/>
            <person name="Ang C.C."/>
            <person name="Tnah L.H."/>
            <person name="Lee C.T."/>
            <person name="Nishiyama T."/>
            <person name="Sese J."/>
            <person name="O'Brien M.J."/>
            <person name="Copetti D."/>
            <person name="Mohd Noor M.I."/>
            <person name="Ong R.C."/>
            <person name="Putra M."/>
            <person name="Sireger I.Z."/>
            <person name="Indrioko S."/>
            <person name="Kosugi Y."/>
            <person name="Izuno A."/>
            <person name="Isagi Y."/>
            <person name="Lee S.L."/>
            <person name="Shimizu K.K."/>
        </authorList>
    </citation>
    <scope>NUCLEOTIDE SEQUENCE [LARGE SCALE GENOMIC DNA]</scope>
    <source>
        <strain evidence="2">214</strain>
    </source>
</reference>
<evidence type="ECO:0000313" key="2">
    <source>
        <dbReference type="EMBL" id="GKV52985.1"/>
    </source>
</evidence>
<organism evidence="2 3">
    <name type="scientific">Rubroshorea leprosula</name>
    <dbReference type="NCBI Taxonomy" id="152421"/>
    <lineage>
        <taxon>Eukaryota</taxon>
        <taxon>Viridiplantae</taxon>
        <taxon>Streptophyta</taxon>
        <taxon>Embryophyta</taxon>
        <taxon>Tracheophyta</taxon>
        <taxon>Spermatophyta</taxon>
        <taxon>Magnoliopsida</taxon>
        <taxon>eudicotyledons</taxon>
        <taxon>Gunneridae</taxon>
        <taxon>Pentapetalae</taxon>
        <taxon>rosids</taxon>
        <taxon>malvids</taxon>
        <taxon>Malvales</taxon>
        <taxon>Dipterocarpaceae</taxon>
        <taxon>Rubroshorea</taxon>
    </lineage>
</organism>
<protein>
    <submittedName>
        <fullName evidence="2">Uncharacterized protein</fullName>
    </submittedName>
</protein>
<evidence type="ECO:0000313" key="3">
    <source>
        <dbReference type="Proteomes" id="UP001054252"/>
    </source>
</evidence>
<keyword evidence="3" id="KW-1185">Reference proteome</keyword>
<dbReference type="EMBL" id="BPVZ01000982">
    <property type="protein sequence ID" value="GKV52985.1"/>
    <property type="molecule type" value="Genomic_DNA"/>
</dbReference>
<dbReference type="Proteomes" id="UP001054252">
    <property type="component" value="Unassembled WGS sequence"/>
</dbReference>
<feature type="region of interest" description="Disordered" evidence="1">
    <location>
        <begin position="1"/>
        <end position="40"/>
    </location>
</feature>
<gene>
    <name evidence="2" type="ORF">SLEP1_g59535</name>
</gene>
<sequence>MASSRAQKRSGQLVRRTVKPSSIGDASPGRHFQPGSLPVS</sequence>
<name>A0AAV5MTX0_9ROSI</name>